<feature type="compositionally biased region" description="Polar residues" evidence="1">
    <location>
        <begin position="532"/>
        <end position="541"/>
    </location>
</feature>
<sequence length="670" mass="74555">MSRKHEDATPTVPPPKLSPTASPPPKAARLYPVLSLLSVTLLFLSAGAGVSLSAVILFRNLESKEVLDPLSRAVFFVASCMSLIYVFTHVTAARTAYIKNYGSTAVYGKYVAGFGFLLARLGLPVWVAAITFAIFVAVNVGLDPSKGIRENLPWLNVIISISSLFSLAAVLAVIEMADRPFATIGLSQSWFVRGEDPLAFPDEHDMEPGIVELISSADIKDQKSTPDVKVKAKGKKQEKRKRKTLTKKNPHEPQQHRTLRHARSMSMPTPLNTVFSDRPFPQLPDSPSFQAAFAWKPPTREGTPRVTGAMTFEDLGAWRERVSLRHAASDISTSASAPSNDLVLPSMPSQVEYSPRSQALLEQQRKYDLRRWTAIGMQSPPLNGSFRELPTRRPLSPLMTMEDEHRIMGRRPSTRDGDWEAEYHLRMAQNSRPSSAHTSRTSRTSRYSRSQYTTREDAASIPYMASFATRMAASTNSIRPDSDVLPNEGRRRRRLSNSHDGLRLTYRTDSRALSQTYRPSSQHPSIVAADQRPSSPTSTVRSDVHNFSRPRTSAAARMQSKVARRLRAIKQQQASELFAQFTTDQQVPSSPSTSSTPGTPRTTRTAAVRNLQERLGRRNQPPHQLVDDQRPPSPETPRTARATAVRTLQEKLGKRMMRRQELEAVMGAAV</sequence>
<protein>
    <submittedName>
        <fullName evidence="3">Uncharacterized protein</fullName>
    </submittedName>
</protein>
<feature type="transmembrane region" description="Helical" evidence="2">
    <location>
        <begin position="110"/>
        <end position="142"/>
    </location>
</feature>
<evidence type="ECO:0000313" key="4">
    <source>
        <dbReference type="Proteomes" id="UP000654918"/>
    </source>
</evidence>
<feature type="compositionally biased region" description="Pro residues" evidence="1">
    <location>
        <begin position="11"/>
        <end position="24"/>
    </location>
</feature>
<dbReference type="Proteomes" id="UP000654918">
    <property type="component" value="Unassembled WGS sequence"/>
</dbReference>
<keyword evidence="2" id="KW-1133">Transmembrane helix</keyword>
<feature type="compositionally biased region" description="Basic and acidic residues" evidence="1">
    <location>
        <begin position="500"/>
        <end position="510"/>
    </location>
</feature>
<evidence type="ECO:0000313" key="3">
    <source>
        <dbReference type="EMBL" id="KAF6814778.1"/>
    </source>
</evidence>
<feature type="compositionally biased region" description="Low complexity" evidence="1">
    <location>
        <begin position="431"/>
        <end position="453"/>
    </location>
</feature>
<feature type="compositionally biased region" description="Low complexity" evidence="1">
    <location>
        <begin position="588"/>
        <end position="605"/>
    </location>
</feature>
<feature type="region of interest" description="Disordered" evidence="1">
    <location>
        <begin position="1"/>
        <end position="24"/>
    </location>
</feature>
<feature type="compositionally biased region" description="Basic residues" evidence="1">
    <location>
        <begin position="231"/>
        <end position="248"/>
    </location>
</feature>
<feature type="region of interest" description="Disordered" evidence="1">
    <location>
        <begin position="222"/>
        <end position="259"/>
    </location>
</feature>
<keyword evidence="2" id="KW-0472">Membrane</keyword>
<comment type="caution">
    <text evidence="3">The sequence shown here is derived from an EMBL/GenBank/DDBJ whole genome shotgun (WGS) entry which is preliminary data.</text>
</comment>
<evidence type="ECO:0000256" key="1">
    <source>
        <dbReference type="SAM" id="MobiDB-lite"/>
    </source>
</evidence>
<evidence type="ECO:0000256" key="2">
    <source>
        <dbReference type="SAM" id="Phobius"/>
    </source>
</evidence>
<feature type="region of interest" description="Disordered" evidence="1">
    <location>
        <begin position="477"/>
        <end position="564"/>
    </location>
</feature>
<keyword evidence="4" id="KW-1185">Reference proteome</keyword>
<name>A0A8H6JLI8_9PEZI</name>
<dbReference type="AlphaFoldDB" id="A0A8H6JLI8"/>
<dbReference type="EMBL" id="WIGO01000372">
    <property type="protein sequence ID" value="KAF6814778.1"/>
    <property type="molecule type" value="Genomic_DNA"/>
</dbReference>
<gene>
    <name evidence="3" type="ORF">CPLU01_14303</name>
</gene>
<organism evidence="3 4">
    <name type="scientific">Colletotrichum plurivorum</name>
    <dbReference type="NCBI Taxonomy" id="2175906"/>
    <lineage>
        <taxon>Eukaryota</taxon>
        <taxon>Fungi</taxon>
        <taxon>Dikarya</taxon>
        <taxon>Ascomycota</taxon>
        <taxon>Pezizomycotina</taxon>
        <taxon>Sordariomycetes</taxon>
        <taxon>Hypocreomycetidae</taxon>
        <taxon>Glomerellales</taxon>
        <taxon>Glomerellaceae</taxon>
        <taxon>Colletotrichum</taxon>
        <taxon>Colletotrichum orchidearum species complex</taxon>
    </lineage>
</organism>
<accession>A0A8H6JLI8</accession>
<feature type="transmembrane region" description="Helical" evidence="2">
    <location>
        <begin position="154"/>
        <end position="174"/>
    </location>
</feature>
<reference evidence="3" key="1">
    <citation type="journal article" date="2020" name="Phytopathology">
        <title>Genome Sequence Resources of Colletotrichum truncatum, C. plurivorum, C. musicola, and C. sojae: Four Species Pathogenic to Soybean (Glycine max).</title>
        <authorList>
            <person name="Rogerio F."/>
            <person name="Boufleur T.R."/>
            <person name="Ciampi-Guillardi M."/>
            <person name="Sukno S.A."/>
            <person name="Thon M.R."/>
            <person name="Massola Junior N.S."/>
            <person name="Baroncelli R."/>
        </authorList>
    </citation>
    <scope>NUCLEOTIDE SEQUENCE</scope>
    <source>
        <strain evidence="3">LFN00145</strain>
    </source>
</reference>
<keyword evidence="2" id="KW-0812">Transmembrane</keyword>
<proteinExistence type="predicted"/>
<feature type="region of interest" description="Disordered" evidence="1">
    <location>
        <begin position="427"/>
        <end position="454"/>
    </location>
</feature>
<feature type="transmembrane region" description="Helical" evidence="2">
    <location>
        <begin position="70"/>
        <end position="90"/>
    </location>
</feature>
<feature type="compositionally biased region" description="Polar residues" evidence="1">
    <location>
        <begin position="511"/>
        <end position="524"/>
    </location>
</feature>
<feature type="region of interest" description="Disordered" evidence="1">
    <location>
        <begin position="580"/>
        <end position="642"/>
    </location>
</feature>
<feature type="transmembrane region" description="Helical" evidence="2">
    <location>
        <begin position="33"/>
        <end position="58"/>
    </location>
</feature>